<reference evidence="4" key="2">
    <citation type="submission" date="2010-04" db="EMBL/GenBank/DDBJ databases">
        <authorList>
            <person name="Buell R."/>
            <person name="Hamilton J."/>
            <person name="Hostetler J."/>
        </authorList>
    </citation>
    <scope>NUCLEOTIDE SEQUENCE [LARGE SCALE GENOMIC DNA]</scope>
    <source>
        <strain evidence="4">DAOM:BR144</strain>
    </source>
</reference>
<dbReference type="EMBL" id="GL376583">
    <property type="status" value="NOT_ANNOTATED_CDS"/>
    <property type="molecule type" value="Genomic_DNA"/>
</dbReference>
<sequence length="207" mass="23549">MRSKVTLKQGFWVGLQCLLFVNSQSVGKNHLNHVVQEFIHGRTVRWNNPCSYSRRERSLTKSAHRPDIQLRRERVRHRPSSYESSHPGDTTNATGESFALALIVTLTDSPRRPKLIQLTTRAHSRSPSPASAAEDAVDTRPASIRPKSRASIPRIPTLANQNAAANATPIRLESPPWSGQQLRYDPRVSKEVHKEHYAFWMLYRQVI</sequence>
<keyword evidence="4" id="KW-1185">Reference proteome</keyword>
<evidence type="ECO:0000256" key="1">
    <source>
        <dbReference type="SAM" id="MobiDB-lite"/>
    </source>
</evidence>
<evidence type="ECO:0000256" key="2">
    <source>
        <dbReference type="SAM" id="SignalP"/>
    </source>
</evidence>
<dbReference type="Proteomes" id="UP000019132">
    <property type="component" value="Unassembled WGS sequence"/>
</dbReference>
<feature type="chain" id="PRO_5003868817" evidence="2">
    <location>
        <begin position="24"/>
        <end position="207"/>
    </location>
</feature>
<proteinExistence type="predicted"/>
<reference evidence="4" key="1">
    <citation type="journal article" date="2010" name="Genome Biol.">
        <title>Genome sequence of the necrotrophic plant pathogen Pythium ultimum reveals original pathogenicity mechanisms and effector repertoire.</title>
        <authorList>
            <person name="Levesque C.A."/>
            <person name="Brouwer H."/>
            <person name="Cano L."/>
            <person name="Hamilton J.P."/>
            <person name="Holt C."/>
            <person name="Huitema E."/>
            <person name="Raffaele S."/>
            <person name="Robideau G.P."/>
            <person name="Thines M."/>
            <person name="Win J."/>
            <person name="Zerillo M.M."/>
            <person name="Beakes G.W."/>
            <person name="Boore J.L."/>
            <person name="Busam D."/>
            <person name="Dumas B."/>
            <person name="Ferriera S."/>
            <person name="Fuerstenberg S.I."/>
            <person name="Gachon C.M."/>
            <person name="Gaulin E."/>
            <person name="Govers F."/>
            <person name="Grenville-Briggs L."/>
            <person name="Horner N."/>
            <person name="Hostetler J."/>
            <person name="Jiang R.H."/>
            <person name="Johnson J."/>
            <person name="Krajaejun T."/>
            <person name="Lin H."/>
            <person name="Meijer H.J."/>
            <person name="Moore B."/>
            <person name="Morris P."/>
            <person name="Phuntmart V."/>
            <person name="Puiu D."/>
            <person name="Shetty J."/>
            <person name="Stajich J.E."/>
            <person name="Tripathy S."/>
            <person name="Wawra S."/>
            <person name="van West P."/>
            <person name="Whitty B.R."/>
            <person name="Coutinho P.M."/>
            <person name="Henrissat B."/>
            <person name="Martin F."/>
            <person name="Thomas P.D."/>
            <person name="Tyler B.M."/>
            <person name="De Vries R.P."/>
            <person name="Kamoun S."/>
            <person name="Yandell M."/>
            <person name="Tisserat N."/>
            <person name="Buell C.R."/>
        </authorList>
    </citation>
    <scope>NUCLEOTIDE SEQUENCE</scope>
    <source>
        <strain evidence="4">DAOM:BR144</strain>
    </source>
</reference>
<evidence type="ECO:0000313" key="4">
    <source>
        <dbReference type="Proteomes" id="UP000019132"/>
    </source>
</evidence>
<dbReference type="VEuPathDB" id="FungiDB:PYU1_G014830"/>
<dbReference type="AlphaFoldDB" id="K3XCB2"/>
<keyword evidence="2" id="KW-0732">Signal</keyword>
<feature type="compositionally biased region" description="Polar residues" evidence="1">
    <location>
        <begin position="81"/>
        <end position="94"/>
    </location>
</feature>
<accession>K3XCB2</accession>
<feature type="compositionally biased region" description="Basic and acidic residues" evidence="1">
    <location>
        <begin position="53"/>
        <end position="72"/>
    </location>
</feature>
<feature type="region of interest" description="Disordered" evidence="1">
    <location>
        <begin position="118"/>
        <end position="154"/>
    </location>
</feature>
<organism evidence="3 4">
    <name type="scientific">Globisporangium ultimum (strain ATCC 200006 / CBS 805.95 / DAOM BR144)</name>
    <name type="common">Pythium ultimum</name>
    <dbReference type="NCBI Taxonomy" id="431595"/>
    <lineage>
        <taxon>Eukaryota</taxon>
        <taxon>Sar</taxon>
        <taxon>Stramenopiles</taxon>
        <taxon>Oomycota</taxon>
        <taxon>Peronosporomycetes</taxon>
        <taxon>Pythiales</taxon>
        <taxon>Pythiaceae</taxon>
        <taxon>Globisporangium</taxon>
    </lineage>
</organism>
<dbReference type="EnsemblProtists" id="PYU1_T014861">
    <property type="protein sequence ID" value="PYU1_T014861"/>
    <property type="gene ID" value="PYU1_G014830"/>
</dbReference>
<feature type="signal peptide" evidence="2">
    <location>
        <begin position="1"/>
        <end position="23"/>
    </location>
</feature>
<name>K3XCB2_GLOUD</name>
<protein>
    <submittedName>
        <fullName evidence="3">Uncharacterized protein</fullName>
    </submittedName>
</protein>
<feature type="region of interest" description="Disordered" evidence="1">
    <location>
        <begin position="52"/>
        <end position="94"/>
    </location>
</feature>
<dbReference type="HOGENOM" id="CLU_1328692_0_0_1"/>
<dbReference type="InParanoid" id="K3XCB2"/>
<evidence type="ECO:0000313" key="3">
    <source>
        <dbReference type="EnsemblProtists" id="PYU1_T014861"/>
    </source>
</evidence>
<reference evidence="3" key="3">
    <citation type="submission" date="2015-02" db="UniProtKB">
        <authorList>
            <consortium name="EnsemblProtists"/>
        </authorList>
    </citation>
    <scope>IDENTIFICATION</scope>
    <source>
        <strain evidence="3">DAOM BR144</strain>
    </source>
</reference>